<dbReference type="InterPro" id="IPR036388">
    <property type="entry name" value="WH-like_DNA-bd_sf"/>
</dbReference>
<evidence type="ECO:0000313" key="6">
    <source>
        <dbReference type="Proteomes" id="UP001498771"/>
    </source>
</evidence>
<dbReference type="InterPro" id="IPR016137">
    <property type="entry name" value="RGS"/>
</dbReference>
<dbReference type="GeneID" id="90040240"/>
<dbReference type="PANTHER" id="PTHR10845">
    <property type="entry name" value="REGULATOR OF G PROTEIN SIGNALING"/>
    <property type="match status" value="1"/>
</dbReference>
<dbReference type="Pfam" id="PF00610">
    <property type="entry name" value="DEP"/>
    <property type="match status" value="1"/>
</dbReference>
<comment type="caution">
    <text evidence="5">The sequence shown here is derived from an EMBL/GenBank/DDBJ whole genome shotgun (WGS) entry which is preliminary data.</text>
</comment>
<keyword evidence="6" id="KW-1185">Reference proteome</keyword>
<dbReference type="SUPFAM" id="SSF46785">
    <property type="entry name" value="Winged helix' DNA-binding domain"/>
    <property type="match status" value="1"/>
</dbReference>
<evidence type="ECO:0000256" key="1">
    <source>
        <dbReference type="ARBA" id="ARBA00022700"/>
    </source>
</evidence>
<feature type="domain" description="DEP" evidence="4">
    <location>
        <begin position="359"/>
        <end position="442"/>
    </location>
</feature>
<evidence type="ECO:0000259" key="3">
    <source>
        <dbReference type="PROSITE" id="PS50132"/>
    </source>
</evidence>
<dbReference type="PROSITE" id="PS50186">
    <property type="entry name" value="DEP"/>
    <property type="match status" value="1"/>
</dbReference>
<reference evidence="5 6" key="1">
    <citation type="submission" date="2024-03" db="EMBL/GenBank/DDBJ databases">
        <title>Genome-scale model development and genomic sequencing of the oleaginous clade Lipomyces.</title>
        <authorList>
            <consortium name="Lawrence Berkeley National Laboratory"/>
            <person name="Czajka J.J."/>
            <person name="Han Y."/>
            <person name="Kim J."/>
            <person name="Mondo S.J."/>
            <person name="Hofstad B.A."/>
            <person name="Robles A."/>
            <person name="Haridas S."/>
            <person name="Riley R."/>
            <person name="LaButti K."/>
            <person name="Pangilinan J."/>
            <person name="Andreopoulos W."/>
            <person name="Lipzen A."/>
            <person name="Yan J."/>
            <person name="Wang M."/>
            <person name="Ng V."/>
            <person name="Grigoriev I.V."/>
            <person name="Spatafora J.W."/>
            <person name="Magnuson J.K."/>
            <person name="Baker S.E."/>
            <person name="Pomraning K.R."/>
        </authorList>
    </citation>
    <scope>NUCLEOTIDE SEQUENCE [LARGE SCALE GENOMIC DNA]</scope>
    <source>
        <strain evidence="5 6">Phaff 52-87</strain>
    </source>
</reference>
<protein>
    <recommendedName>
        <fullName evidence="7">RGS domain-containing protein</fullName>
    </recommendedName>
</protein>
<dbReference type="Pfam" id="PF25889">
    <property type="entry name" value="WHD_Fungal_DR"/>
    <property type="match status" value="1"/>
</dbReference>
<feature type="region of interest" description="Disordered" evidence="2">
    <location>
        <begin position="325"/>
        <end position="344"/>
    </location>
</feature>
<feature type="domain" description="RGS" evidence="3">
    <location>
        <begin position="486"/>
        <end position="636"/>
    </location>
</feature>
<feature type="region of interest" description="Disordered" evidence="2">
    <location>
        <begin position="453"/>
        <end position="481"/>
    </location>
</feature>
<evidence type="ECO:0008006" key="7">
    <source>
        <dbReference type="Google" id="ProtNLM"/>
    </source>
</evidence>
<organism evidence="5 6">
    <name type="scientific">Myxozyma melibiosi</name>
    <dbReference type="NCBI Taxonomy" id="54550"/>
    <lineage>
        <taxon>Eukaryota</taxon>
        <taxon>Fungi</taxon>
        <taxon>Dikarya</taxon>
        <taxon>Ascomycota</taxon>
        <taxon>Saccharomycotina</taxon>
        <taxon>Lipomycetes</taxon>
        <taxon>Lipomycetales</taxon>
        <taxon>Lipomycetaceae</taxon>
        <taxon>Myxozyma</taxon>
    </lineage>
</organism>
<sequence>MDLDDDDFDELAADKYSSKTTASLAEFFRTTSPPGFVDPHPASHRPRSLGPQVALQYSPSSTTPRYTPLETVRAPDHEEMQPSTTPRTLHRAERIFKLTTDNRPHYDDLSCIFSVLTISLPLMDHFVGVFSAPYPLSFKADDAVSNLMNLKMQQNVRSFDRAGNKTTSTTITSYQVDRPMCLKLMQSFMSAHFIKCANDPTTEKFSENLLLQLTPKGCAVLYLFTQRNGISAPNVTSLLKYHSSCMRLVTLERDPLTDYIYTSSQFVEIVFQRFAGTSPNYYHSSSSSSSGHSAHHSKNSNSISTLKQPNMSGMLHTGTGSSTSTYVFSGKQRQQSAPPMSASGAETVPDPGFYFDKNSDSGMGVRIYEVKRLHLKEYKHCFSGADARRWIMDWTTAINNQEAQILLDEFVDQGLIVRLDGKSGSSATSFIVDKNAHYTLASKGRQLAGWPPLASRSSSGAPVSKVKRPESPITRVSSPGADKTQKLNSILENPALRLLFREHLEDHLCVENLVLYSESSKVIAMYEELERDDFATATIQKVDVCISEAWVVYHVFLARGSASEVNIDYDLRTRVREGMTAIRSPDTSTKEKSPKSLDVSIANLKRIISLLIEVRSQVFSLMAADSVPKFLKTSKFLESNLEIA</sequence>
<evidence type="ECO:0000313" key="5">
    <source>
        <dbReference type="EMBL" id="KAK7207921.1"/>
    </source>
</evidence>
<dbReference type="Gene3D" id="1.10.167.10">
    <property type="entry name" value="Regulator of G-protein Signalling 4, domain 2"/>
    <property type="match status" value="1"/>
</dbReference>
<dbReference type="InterPro" id="IPR000591">
    <property type="entry name" value="DEP_dom"/>
</dbReference>
<keyword evidence="1" id="KW-0734">Signal transduction inhibitor</keyword>
<dbReference type="Pfam" id="PF00615">
    <property type="entry name" value="RGS"/>
    <property type="match status" value="1"/>
</dbReference>
<dbReference type="CDD" id="cd04371">
    <property type="entry name" value="DEP"/>
    <property type="match status" value="1"/>
</dbReference>
<dbReference type="RefSeq" id="XP_064770954.1">
    <property type="nucleotide sequence ID" value="XM_064914728.1"/>
</dbReference>
<dbReference type="PROSITE" id="PS50132">
    <property type="entry name" value="RGS"/>
    <property type="match status" value="1"/>
</dbReference>
<dbReference type="Proteomes" id="UP001498771">
    <property type="component" value="Unassembled WGS sequence"/>
</dbReference>
<dbReference type="EMBL" id="JBBJBU010000001">
    <property type="protein sequence ID" value="KAK7207921.1"/>
    <property type="molecule type" value="Genomic_DNA"/>
</dbReference>
<accession>A0ABR1FDI6</accession>
<dbReference type="SMART" id="SM00315">
    <property type="entry name" value="RGS"/>
    <property type="match status" value="1"/>
</dbReference>
<proteinExistence type="predicted"/>
<dbReference type="InterPro" id="IPR036305">
    <property type="entry name" value="RGS_sf"/>
</dbReference>
<dbReference type="Gene3D" id="1.10.10.10">
    <property type="entry name" value="Winged helix-like DNA-binding domain superfamily/Winged helix DNA-binding domain"/>
    <property type="match status" value="2"/>
</dbReference>
<dbReference type="SUPFAM" id="SSF48097">
    <property type="entry name" value="Regulator of G-protein signaling, RGS"/>
    <property type="match status" value="1"/>
</dbReference>
<name>A0ABR1FDI6_9ASCO</name>
<dbReference type="InterPro" id="IPR036390">
    <property type="entry name" value="WH_DNA-bd_sf"/>
</dbReference>
<evidence type="ECO:0000256" key="2">
    <source>
        <dbReference type="SAM" id="MobiDB-lite"/>
    </source>
</evidence>
<evidence type="ECO:0000259" key="4">
    <source>
        <dbReference type="PROSITE" id="PS50186"/>
    </source>
</evidence>
<dbReference type="PANTHER" id="PTHR10845:SF192">
    <property type="entry name" value="DOUBLE HIT, ISOFORM B"/>
    <property type="match status" value="1"/>
</dbReference>
<dbReference type="InterPro" id="IPR044926">
    <property type="entry name" value="RGS_subdomain_2"/>
</dbReference>
<feature type="region of interest" description="Disordered" evidence="2">
    <location>
        <begin position="285"/>
        <end position="315"/>
    </location>
</feature>
<dbReference type="InterPro" id="IPR058855">
    <property type="entry name" value="RGS1/SST2-like_Fungal-DR"/>
</dbReference>
<dbReference type="SMART" id="SM00049">
    <property type="entry name" value="DEP"/>
    <property type="match status" value="2"/>
</dbReference>
<feature type="compositionally biased region" description="Polar residues" evidence="2">
    <location>
        <begin position="325"/>
        <end position="338"/>
    </location>
</feature>
<gene>
    <name evidence="5" type="ORF">BZA70DRAFT_30198</name>
</gene>